<keyword evidence="4" id="KW-1185">Reference proteome</keyword>
<feature type="compositionally biased region" description="Low complexity" evidence="1">
    <location>
        <begin position="317"/>
        <end position="329"/>
    </location>
</feature>
<evidence type="ECO:0000313" key="4">
    <source>
        <dbReference type="Proteomes" id="UP001138997"/>
    </source>
</evidence>
<feature type="compositionally biased region" description="Low complexity" evidence="1">
    <location>
        <begin position="300"/>
        <end position="310"/>
    </location>
</feature>
<accession>A0A9X1NN59</accession>
<dbReference type="AlphaFoldDB" id="A0A9X1NN59"/>
<comment type="caution">
    <text evidence="3">The sequence shown here is derived from an EMBL/GenBank/DDBJ whole genome shotgun (WGS) entry which is preliminary data.</text>
</comment>
<feature type="non-terminal residue" evidence="3">
    <location>
        <position position="541"/>
    </location>
</feature>
<proteinExistence type="predicted"/>
<feature type="region of interest" description="Disordered" evidence="1">
    <location>
        <begin position="292"/>
        <end position="390"/>
    </location>
</feature>
<dbReference type="Proteomes" id="UP001138997">
    <property type="component" value="Unassembled WGS sequence"/>
</dbReference>
<sequence>MPVNLESLSDPDLLKAVLESELILRQVASRQAEAIALMVSRTAPARRGRPRPGRSTDPGAPDPDEGGDSENGAGEGNAGDDQDGAEQIGSRTMVVHRLAPELTRNPQRMHHVVATACHLSENLPAVMALVKSGRLDWERAELIARRMHNPAPGLEWFKPGCEEWAIVQSAIVVRAPSLAYPQLKELIRRLLEGLRPADTNERHRQANDARRVWTEILPDGMAALGANLPADKVQIIDGVLDALADADRDAARAEGRSDSRTQHQRRADALIAVFGALAAGIDVPLARDPRQFAQDDSADSADAVSSVAPASEPPRHPAGASGPPGSSRSNAETGGTEAGRTEADGIETSGAETGGAEVRGAETGGARTGGAEARGTETGGSLADGGGEAECSSCARRDLIDRLERAAQAQEEADRRSLSGFGLNAVPVGHIPAFWELSKVPQRSGRQTLAVVTLTDQTLKGRSETLGYLQGYGAISADQARRIASQATSVVLLPVSPAQHPEHTSPQANRYRPSSDLARQVIARYQTCTYPNCLRPAATCD</sequence>
<dbReference type="RefSeq" id="WP_231449060.1">
    <property type="nucleotide sequence ID" value="NZ_JAJOMB010000028.1"/>
</dbReference>
<protein>
    <submittedName>
        <fullName evidence="3">DUF222 domain-containing protein</fullName>
    </submittedName>
</protein>
<reference evidence="3" key="1">
    <citation type="submission" date="2021-11" db="EMBL/GenBank/DDBJ databases">
        <title>Streptomyces corallinus and Kineosporia corallina sp. nov., two new coral-derived marine actinobacteria.</title>
        <authorList>
            <person name="Buangrab K."/>
            <person name="Sutthacheep M."/>
            <person name="Yeemin T."/>
            <person name="Harunari E."/>
            <person name="Igarashi Y."/>
            <person name="Sripreechasak P."/>
            <person name="Kanchanasin P."/>
            <person name="Tanasupawat S."/>
            <person name="Phongsopitanun W."/>
        </authorList>
    </citation>
    <scope>NUCLEOTIDE SEQUENCE</scope>
    <source>
        <strain evidence="3">JCM 31032</strain>
    </source>
</reference>
<evidence type="ECO:0000256" key="1">
    <source>
        <dbReference type="SAM" id="MobiDB-lite"/>
    </source>
</evidence>
<evidence type="ECO:0000313" key="3">
    <source>
        <dbReference type="EMBL" id="MCD5316206.1"/>
    </source>
</evidence>
<dbReference type="InterPro" id="IPR003870">
    <property type="entry name" value="DUF222"/>
</dbReference>
<name>A0A9X1NN59_9ACTN</name>
<feature type="region of interest" description="Disordered" evidence="1">
    <location>
        <begin position="41"/>
        <end position="85"/>
    </location>
</feature>
<evidence type="ECO:0000259" key="2">
    <source>
        <dbReference type="Pfam" id="PF02720"/>
    </source>
</evidence>
<organism evidence="3 4">
    <name type="scientific">Kineosporia babensis</name>
    <dbReference type="NCBI Taxonomy" id="499548"/>
    <lineage>
        <taxon>Bacteria</taxon>
        <taxon>Bacillati</taxon>
        <taxon>Actinomycetota</taxon>
        <taxon>Actinomycetes</taxon>
        <taxon>Kineosporiales</taxon>
        <taxon>Kineosporiaceae</taxon>
        <taxon>Kineosporia</taxon>
    </lineage>
</organism>
<gene>
    <name evidence="3" type="ORF">LR394_35450</name>
</gene>
<dbReference type="Pfam" id="PF02720">
    <property type="entry name" value="DUF222"/>
    <property type="match status" value="1"/>
</dbReference>
<dbReference type="EMBL" id="JAJOMB010000028">
    <property type="protein sequence ID" value="MCD5316206.1"/>
    <property type="molecule type" value="Genomic_DNA"/>
</dbReference>
<feature type="domain" description="DUF222" evidence="2">
    <location>
        <begin position="83"/>
        <end position="277"/>
    </location>
</feature>